<organism evidence="1 2">
    <name type="scientific">Oceanimonas pelagia</name>
    <dbReference type="NCBI Taxonomy" id="3028314"/>
    <lineage>
        <taxon>Bacteria</taxon>
        <taxon>Pseudomonadati</taxon>
        <taxon>Pseudomonadota</taxon>
        <taxon>Gammaproteobacteria</taxon>
        <taxon>Aeromonadales</taxon>
        <taxon>Aeromonadaceae</taxon>
        <taxon>Oceanimonas</taxon>
    </lineage>
</organism>
<dbReference type="Proteomes" id="UP001223802">
    <property type="component" value="Chromosome"/>
</dbReference>
<accession>A0AA50QAN6</accession>
<dbReference type="KEGG" id="ope:PU634_02365"/>
<dbReference type="RefSeq" id="WP_306762475.1">
    <property type="nucleotide sequence ID" value="NZ_CP118224.1"/>
</dbReference>
<evidence type="ECO:0000313" key="1">
    <source>
        <dbReference type="EMBL" id="WMC11228.1"/>
    </source>
</evidence>
<dbReference type="AlphaFoldDB" id="A0AA50QAN6"/>
<proteinExistence type="predicted"/>
<gene>
    <name evidence="1" type="ORF">PU634_02365</name>
</gene>
<protein>
    <submittedName>
        <fullName evidence="1">Uncharacterized protein</fullName>
    </submittedName>
</protein>
<sequence>MQKLVTAEWYGFTITVIKHNTGIVTGYQQLTGEKSVSRHKLTHGTIGCLRRHSPTDIRYHRNWNTHALFDPCLVNFLLMASSLNDRHKKIGLKYRGMFLLGALIWDDMSPDVNFSIWRSLRVLAPSDT</sequence>
<name>A0AA50QAN6_9GAMM</name>
<evidence type="ECO:0000313" key="2">
    <source>
        <dbReference type="Proteomes" id="UP001223802"/>
    </source>
</evidence>
<reference evidence="1 2" key="1">
    <citation type="submission" date="2023-02" db="EMBL/GenBank/DDBJ databases">
        <title>Complete genome sequence of a novel bacterium Oceanimonas sp. NTOU-MSR1 isolated from marine coast sediment.</title>
        <authorList>
            <person name="Yang H.-T."/>
            <person name="Chen Y.-L."/>
            <person name="Ho Y.-N."/>
        </authorList>
    </citation>
    <scope>NUCLEOTIDE SEQUENCE [LARGE SCALE GENOMIC DNA]</scope>
    <source>
        <strain evidence="1 2">NTOU-MSR1</strain>
    </source>
</reference>
<keyword evidence="2" id="KW-1185">Reference proteome</keyword>
<dbReference type="EMBL" id="CP118224">
    <property type="protein sequence ID" value="WMC11228.1"/>
    <property type="molecule type" value="Genomic_DNA"/>
</dbReference>